<evidence type="ECO:0000259" key="3">
    <source>
        <dbReference type="Pfam" id="PF01645"/>
    </source>
</evidence>
<evidence type="ECO:0000256" key="1">
    <source>
        <dbReference type="ARBA" id="ARBA00009716"/>
    </source>
</evidence>
<gene>
    <name evidence="4" type="ORF">GB881_15530</name>
</gene>
<sequence>MRWSRALIPAAGLVGLAAHDLLQRRRTLLRNFPVIGHARYAIEAIGPELRQYVVAGNDEERPFTRDQRRWIYASAKGENNYFGFGTDNDVENAEGYPIIKHRTFTRVAPPSAPEAGEEVRLPSAKVLGGARGRAHAFRPQSVVNVSAMSFGSLSGSAVRAINEGAAMTGALHNTGEGGLSPHHRHGGDLMFQIGTAYFGCRDLDGAFDLRRLTDLVASAPVRALEIKLSQGAKPGLGGVLPAAKVSEEIAEIRGVRPGKDCISPSRHAEFSDVDSMLDWVELLADATGLPVGIKSAVGDLDVWRELAEAMADGQRGVDFITIDGGEGGTGAAPMTFSDSVSLPFRIGFPRVYGIFAEAGLTDRITFVGSGKVGLADNAIVAMALGCDLLGVAREAMLAIGCIQAQKCHTDTCPVGVATQNPWLTHGLDPTIKSVRLAGYVRTLRRDLLKVAESCGVLHPGLIDIDDVEILEGNLHGRPLRDVVGYRPGWGLPSDAQQAELTALMTTEAPQGGSAAESGTSQS</sequence>
<dbReference type="GO" id="GO:0006537">
    <property type="term" value="P:glutamate biosynthetic process"/>
    <property type="evidence" value="ECO:0007669"/>
    <property type="project" value="InterPro"/>
</dbReference>
<dbReference type="InterPro" id="IPR024188">
    <property type="entry name" value="GltB"/>
</dbReference>
<accession>A0A6N7ELW6</accession>
<dbReference type="GO" id="GO:0015930">
    <property type="term" value="F:glutamate synthase activity"/>
    <property type="evidence" value="ECO:0007669"/>
    <property type="project" value="InterPro"/>
</dbReference>
<dbReference type="InterPro" id="IPR013785">
    <property type="entry name" value="Aldolase_TIM"/>
</dbReference>
<dbReference type="PIRSF" id="PIRSF006429">
    <property type="entry name" value="GOGAT_lg_2"/>
    <property type="match status" value="1"/>
</dbReference>
<comment type="similarity">
    <text evidence="1 2">Belongs to the glutamate synthase family.</text>
</comment>
<dbReference type="SUPFAM" id="SSF51395">
    <property type="entry name" value="FMN-linked oxidoreductases"/>
    <property type="match status" value="1"/>
</dbReference>
<dbReference type="Gene3D" id="3.20.20.70">
    <property type="entry name" value="Aldolase class I"/>
    <property type="match status" value="1"/>
</dbReference>
<proteinExistence type="inferred from homology"/>
<dbReference type="PANTHER" id="PTHR43819">
    <property type="entry name" value="ARCHAEAL-TYPE GLUTAMATE SYNTHASE [NADPH]"/>
    <property type="match status" value="1"/>
</dbReference>
<evidence type="ECO:0000256" key="2">
    <source>
        <dbReference type="PIRNR" id="PIRNR006429"/>
    </source>
</evidence>
<dbReference type="Proteomes" id="UP000437709">
    <property type="component" value="Unassembled WGS sequence"/>
</dbReference>
<comment type="caution">
    <text evidence="4">The sequence shown here is derived from an EMBL/GenBank/DDBJ whole genome shotgun (WGS) entry which is preliminary data.</text>
</comment>
<dbReference type="EMBL" id="WHPC01000080">
    <property type="protein sequence ID" value="MPV38431.1"/>
    <property type="molecule type" value="Genomic_DNA"/>
</dbReference>
<reference evidence="4 5" key="1">
    <citation type="submission" date="2019-10" db="EMBL/GenBank/DDBJ databases">
        <title>Georgenia wutianyii sp. nov. and Georgenia yuyongxinii sp. nov. isolated from plateau pika (Ochotona curzoniae) in the Qinghai-Tibet plateau of China.</title>
        <authorList>
            <person name="Tian Z."/>
        </authorList>
    </citation>
    <scope>NUCLEOTIDE SEQUENCE [LARGE SCALE GENOMIC DNA]</scope>
    <source>
        <strain evidence="4 5">JCM 19765</strain>
    </source>
</reference>
<dbReference type="PANTHER" id="PTHR43819:SF1">
    <property type="entry name" value="ARCHAEAL-TYPE GLUTAMATE SYNTHASE [NADPH]"/>
    <property type="match status" value="1"/>
</dbReference>
<organism evidence="4 5">
    <name type="scientific">Georgenia subflava</name>
    <dbReference type="NCBI Taxonomy" id="1622177"/>
    <lineage>
        <taxon>Bacteria</taxon>
        <taxon>Bacillati</taxon>
        <taxon>Actinomycetota</taxon>
        <taxon>Actinomycetes</taxon>
        <taxon>Micrococcales</taxon>
        <taxon>Bogoriellaceae</taxon>
        <taxon>Georgenia</taxon>
    </lineage>
</organism>
<dbReference type="AlphaFoldDB" id="A0A6N7ELW6"/>
<dbReference type="OrthoDB" id="9758182at2"/>
<keyword evidence="5" id="KW-1185">Reference proteome</keyword>
<evidence type="ECO:0000313" key="5">
    <source>
        <dbReference type="Proteomes" id="UP000437709"/>
    </source>
</evidence>
<dbReference type="CDD" id="cd02808">
    <property type="entry name" value="GltS_FMN"/>
    <property type="match status" value="1"/>
</dbReference>
<dbReference type="Pfam" id="PF01645">
    <property type="entry name" value="Glu_synthase"/>
    <property type="match status" value="1"/>
</dbReference>
<feature type="domain" description="Glutamate synthase" evidence="3">
    <location>
        <begin position="140"/>
        <end position="455"/>
    </location>
</feature>
<dbReference type="RefSeq" id="WP_152193531.1">
    <property type="nucleotide sequence ID" value="NZ_VUKD01000001.1"/>
</dbReference>
<evidence type="ECO:0000313" key="4">
    <source>
        <dbReference type="EMBL" id="MPV38431.1"/>
    </source>
</evidence>
<name>A0A6N7ELW6_9MICO</name>
<dbReference type="InterPro" id="IPR002932">
    <property type="entry name" value="Glu_synthdom"/>
</dbReference>
<protein>
    <submittedName>
        <fullName evidence="4">FMN-binding glutamate synthase family protein</fullName>
    </submittedName>
</protein>